<dbReference type="Proteomes" id="UP000838756">
    <property type="component" value="Unassembled WGS sequence"/>
</dbReference>
<dbReference type="Pfam" id="PF00439">
    <property type="entry name" value="Bromodomain"/>
    <property type="match status" value="1"/>
</dbReference>
<evidence type="ECO:0000313" key="7">
    <source>
        <dbReference type="EMBL" id="CAH2244848.1"/>
    </source>
</evidence>
<dbReference type="AlphaFoldDB" id="A0A8S4S0N2"/>
<dbReference type="EMBL" id="CAKXAJ010025865">
    <property type="protein sequence ID" value="CAH2244848.1"/>
    <property type="molecule type" value="Genomic_DNA"/>
</dbReference>
<dbReference type="PROSITE" id="PS00633">
    <property type="entry name" value="BROMODOMAIN_1"/>
    <property type="match status" value="1"/>
</dbReference>
<evidence type="ECO:0000256" key="2">
    <source>
        <dbReference type="ARBA" id="ARBA00023117"/>
    </source>
</evidence>
<dbReference type="InterPro" id="IPR018359">
    <property type="entry name" value="Bromodomain_CS"/>
</dbReference>
<evidence type="ECO:0000259" key="6">
    <source>
        <dbReference type="PROSITE" id="PS50014"/>
    </source>
</evidence>
<keyword evidence="8" id="KW-1185">Reference proteome</keyword>
<name>A0A8S4S0N2_9NEOP</name>
<evidence type="ECO:0000256" key="3">
    <source>
        <dbReference type="ARBA" id="ARBA00023242"/>
    </source>
</evidence>
<evidence type="ECO:0000313" key="8">
    <source>
        <dbReference type="Proteomes" id="UP000838756"/>
    </source>
</evidence>
<evidence type="ECO:0000256" key="1">
    <source>
        <dbReference type="ARBA" id="ARBA00004123"/>
    </source>
</evidence>
<reference evidence="7" key="1">
    <citation type="submission" date="2022-03" db="EMBL/GenBank/DDBJ databases">
        <authorList>
            <person name="Lindestad O."/>
        </authorList>
    </citation>
    <scope>NUCLEOTIDE SEQUENCE</scope>
</reference>
<dbReference type="PRINTS" id="PR00503">
    <property type="entry name" value="BROMODOMAIN"/>
</dbReference>
<dbReference type="InterPro" id="IPR036427">
    <property type="entry name" value="Bromodomain-like_sf"/>
</dbReference>
<feature type="domain" description="Bromo" evidence="6">
    <location>
        <begin position="182"/>
        <end position="252"/>
    </location>
</feature>
<feature type="region of interest" description="Disordered" evidence="5">
    <location>
        <begin position="67"/>
        <end position="138"/>
    </location>
</feature>
<dbReference type="SMART" id="SM00297">
    <property type="entry name" value="BROMO"/>
    <property type="match status" value="1"/>
</dbReference>
<dbReference type="Gene3D" id="1.20.920.10">
    <property type="entry name" value="Bromodomain-like"/>
    <property type="match status" value="1"/>
</dbReference>
<sequence>MWPYLTQCRACAARFHEECAAPRQRLSRRFLCEACANPTRAQGSQRRCAAAAITNIQQYAREINNRTISSESEDSDYNSSLVSLKGKKSRGSKEPSPMTNGTPKRGRKPKEVLNGSTTRRSKSLTHGVHEETRTGKKRGRREMVEVFHPEALAQLLTDAMRHKDSWPFYEPVPVDELLTDAMRHKDSWPFYEPVPVDEVPDYLNVIEQPMDLSTIKAKLESSQYATDAALVADVALVFNNCYTYNKDSHPVAKAGMRLEKFISKRCTELNLPSLPDTNVEDEDPPSAKRAKLD</sequence>
<accession>A0A8S4S0N2</accession>
<keyword evidence="2 4" id="KW-0103">Bromodomain</keyword>
<evidence type="ECO:0000256" key="5">
    <source>
        <dbReference type="SAM" id="MobiDB-lite"/>
    </source>
</evidence>
<dbReference type="PANTHER" id="PTHR45915">
    <property type="entry name" value="TRANSCRIPTION INTERMEDIARY FACTOR"/>
    <property type="match status" value="1"/>
</dbReference>
<dbReference type="PROSITE" id="PS50014">
    <property type="entry name" value="BROMODOMAIN_2"/>
    <property type="match status" value="1"/>
</dbReference>
<dbReference type="PANTHER" id="PTHR45915:SF2">
    <property type="entry name" value="TOUTATIS, ISOFORM E"/>
    <property type="match status" value="1"/>
</dbReference>
<feature type="region of interest" description="Disordered" evidence="5">
    <location>
        <begin position="273"/>
        <end position="293"/>
    </location>
</feature>
<organism evidence="7 8">
    <name type="scientific">Pararge aegeria aegeria</name>
    <dbReference type="NCBI Taxonomy" id="348720"/>
    <lineage>
        <taxon>Eukaryota</taxon>
        <taxon>Metazoa</taxon>
        <taxon>Ecdysozoa</taxon>
        <taxon>Arthropoda</taxon>
        <taxon>Hexapoda</taxon>
        <taxon>Insecta</taxon>
        <taxon>Pterygota</taxon>
        <taxon>Neoptera</taxon>
        <taxon>Endopterygota</taxon>
        <taxon>Lepidoptera</taxon>
        <taxon>Glossata</taxon>
        <taxon>Ditrysia</taxon>
        <taxon>Papilionoidea</taxon>
        <taxon>Nymphalidae</taxon>
        <taxon>Satyrinae</taxon>
        <taxon>Satyrini</taxon>
        <taxon>Parargina</taxon>
        <taxon>Pararge</taxon>
    </lineage>
</organism>
<dbReference type="InterPro" id="IPR001487">
    <property type="entry name" value="Bromodomain"/>
</dbReference>
<dbReference type="GO" id="GO:0000785">
    <property type="term" value="C:chromatin"/>
    <property type="evidence" value="ECO:0007669"/>
    <property type="project" value="TreeGrafter"/>
</dbReference>
<protein>
    <submittedName>
        <fullName evidence="7">Jg23059 protein</fullName>
    </submittedName>
</protein>
<comment type="caution">
    <text evidence="7">The sequence shown here is derived from an EMBL/GenBank/DDBJ whole genome shotgun (WGS) entry which is preliminary data.</text>
</comment>
<gene>
    <name evidence="7" type="primary">jg23059</name>
    <name evidence="7" type="ORF">PAEG_LOCUS20757</name>
</gene>
<dbReference type="OrthoDB" id="332390at2759"/>
<evidence type="ECO:0000256" key="4">
    <source>
        <dbReference type="PROSITE-ProRule" id="PRU00035"/>
    </source>
</evidence>
<keyword evidence="3" id="KW-0539">Nucleus</keyword>
<proteinExistence type="predicted"/>
<comment type="subcellular location">
    <subcellularLocation>
        <location evidence="1">Nucleus</location>
    </subcellularLocation>
</comment>
<dbReference type="SUPFAM" id="SSF47370">
    <property type="entry name" value="Bromodomain"/>
    <property type="match status" value="1"/>
</dbReference>
<dbReference type="GO" id="GO:0005634">
    <property type="term" value="C:nucleus"/>
    <property type="evidence" value="ECO:0007669"/>
    <property type="project" value="UniProtKB-SubCell"/>
</dbReference>